<dbReference type="RefSeq" id="WP_245716614.1">
    <property type="nucleotide sequence ID" value="NZ_FMDM01000024.1"/>
</dbReference>
<evidence type="ECO:0000313" key="3">
    <source>
        <dbReference type="EMBL" id="SCG79099.1"/>
    </source>
</evidence>
<dbReference type="EMBL" id="FMDM01000024">
    <property type="protein sequence ID" value="SCG79099.1"/>
    <property type="molecule type" value="Genomic_DNA"/>
</dbReference>
<keyword evidence="2" id="KW-0732">Signal</keyword>
<name>A0A1C5K917_9ACTN</name>
<dbReference type="STRING" id="745366.GA0070213_12433"/>
<evidence type="ECO:0000256" key="1">
    <source>
        <dbReference type="SAM" id="MobiDB-lite"/>
    </source>
</evidence>
<accession>A0A1C5K917</accession>
<proteinExistence type="predicted"/>
<dbReference type="PROSITE" id="PS51257">
    <property type="entry name" value="PROKAR_LIPOPROTEIN"/>
    <property type="match status" value="1"/>
</dbReference>
<gene>
    <name evidence="3" type="ORF">GA0070213_12433</name>
</gene>
<sequence>MRFARPALLAPAAVALIVLSGCTPDDDDTSAAEPAGSSAPAAATPSAPSLSPAPVGLDDATRTTCTAAEKDITAALKEVAKAEKIGPPAGHSAVSAQYSAGAATMYTHAFTSSDEVNGAVKAVATEMGDLADTWAKAPKKAPSKADLTAAQAKLKTACAAG</sequence>
<evidence type="ECO:0000313" key="4">
    <source>
        <dbReference type="Proteomes" id="UP000199360"/>
    </source>
</evidence>
<feature type="signal peptide" evidence="2">
    <location>
        <begin position="1"/>
        <end position="20"/>
    </location>
</feature>
<feature type="chain" id="PRO_5038375724" description="Lipoprotein" evidence="2">
    <location>
        <begin position="21"/>
        <end position="161"/>
    </location>
</feature>
<reference evidence="4" key="1">
    <citation type="submission" date="2016-06" db="EMBL/GenBank/DDBJ databases">
        <authorList>
            <person name="Varghese N."/>
            <person name="Submissions Spin"/>
        </authorList>
    </citation>
    <scope>NUCLEOTIDE SEQUENCE [LARGE SCALE GENOMIC DNA]</scope>
    <source>
        <strain evidence="4">DSM 45647</strain>
    </source>
</reference>
<evidence type="ECO:0008006" key="5">
    <source>
        <dbReference type="Google" id="ProtNLM"/>
    </source>
</evidence>
<feature type="region of interest" description="Disordered" evidence="1">
    <location>
        <begin position="26"/>
        <end position="61"/>
    </location>
</feature>
<dbReference type="Proteomes" id="UP000199360">
    <property type="component" value="Unassembled WGS sequence"/>
</dbReference>
<evidence type="ECO:0000256" key="2">
    <source>
        <dbReference type="SAM" id="SignalP"/>
    </source>
</evidence>
<dbReference type="AlphaFoldDB" id="A0A1C5K917"/>
<organism evidence="3 4">
    <name type="scientific">Micromonospora humi</name>
    <dbReference type="NCBI Taxonomy" id="745366"/>
    <lineage>
        <taxon>Bacteria</taxon>
        <taxon>Bacillati</taxon>
        <taxon>Actinomycetota</taxon>
        <taxon>Actinomycetes</taxon>
        <taxon>Micromonosporales</taxon>
        <taxon>Micromonosporaceae</taxon>
        <taxon>Micromonospora</taxon>
    </lineage>
</organism>
<keyword evidence="4" id="KW-1185">Reference proteome</keyword>
<protein>
    <recommendedName>
        <fullName evidence="5">Lipoprotein</fullName>
    </recommendedName>
</protein>
<feature type="compositionally biased region" description="Low complexity" evidence="1">
    <location>
        <begin position="31"/>
        <end position="54"/>
    </location>
</feature>